<evidence type="ECO:0000313" key="9">
    <source>
        <dbReference type="Proteomes" id="UP000653730"/>
    </source>
</evidence>
<keyword evidence="4" id="KW-0472">Membrane</keyword>
<dbReference type="InterPro" id="IPR011990">
    <property type="entry name" value="TPR-like_helical_dom_sf"/>
</dbReference>
<dbReference type="Pfam" id="PF14322">
    <property type="entry name" value="SusD-like_3"/>
    <property type="match status" value="1"/>
</dbReference>
<dbReference type="GO" id="GO:0009279">
    <property type="term" value="C:cell outer membrane"/>
    <property type="evidence" value="ECO:0007669"/>
    <property type="project" value="UniProtKB-SubCell"/>
</dbReference>
<evidence type="ECO:0000259" key="6">
    <source>
        <dbReference type="Pfam" id="PF07980"/>
    </source>
</evidence>
<evidence type="ECO:0000256" key="5">
    <source>
        <dbReference type="ARBA" id="ARBA00023237"/>
    </source>
</evidence>
<comment type="similarity">
    <text evidence="2">Belongs to the SusD family.</text>
</comment>
<accession>A0A926JVV2</accession>
<keyword evidence="3" id="KW-0732">Signal</keyword>
<dbReference type="AlphaFoldDB" id="A0A926JVV2"/>
<keyword evidence="9" id="KW-1185">Reference proteome</keyword>
<dbReference type="EMBL" id="JACVDC010000128">
    <property type="protein sequence ID" value="MBC9798527.1"/>
    <property type="molecule type" value="Genomic_DNA"/>
</dbReference>
<evidence type="ECO:0000256" key="2">
    <source>
        <dbReference type="ARBA" id="ARBA00006275"/>
    </source>
</evidence>
<evidence type="ECO:0000256" key="3">
    <source>
        <dbReference type="ARBA" id="ARBA00022729"/>
    </source>
</evidence>
<organism evidence="8 9">
    <name type="scientific">Sinomicrobium weinanense</name>
    <dbReference type="NCBI Taxonomy" id="2842200"/>
    <lineage>
        <taxon>Bacteria</taxon>
        <taxon>Pseudomonadati</taxon>
        <taxon>Bacteroidota</taxon>
        <taxon>Flavobacteriia</taxon>
        <taxon>Flavobacteriales</taxon>
        <taxon>Flavobacteriaceae</taxon>
        <taxon>Sinomicrobium</taxon>
    </lineage>
</organism>
<evidence type="ECO:0000256" key="1">
    <source>
        <dbReference type="ARBA" id="ARBA00004442"/>
    </source>
</evidence>
<gene>
    <name evidence="8" type="ORF">IBL28_21355</name>
</gene>
<dbReference type="RefSeq" id="WP_187967643.1">
    <property type="nucleotide sequence ID" value="NZ_JACVDC010000128.1"/>
</dbReference>
<protein>
    <submittedName>
        <fullName evidence="8">RagB/SusD family nutrient uptake outer membrane protein</fullName>
    </submittedName>
</protein>
<reference evidence="8 9" key="1">
    <citation type="submission" date="2020-09" db="EMBL/GenBank/DDBJ databases">
        <title>Sinomicrobium weinanense sp. nov., a halophilic bacteria isolated from saline-alkali soil.</title>
        <authorList>
            <person name="Wu P."/>
            <person name="Ren H."/>
            <person name="Mei Y."/>
            <person name="Liang Y."/>
            <person name="Chen Z."/>
        </authorList>
    </citation>
    <scope>NUCLEOTIDE SEQUENCE [LARGE SCALE GENOMIC DNA]</scope>
    <source>
        <strain evidence="8 9">FJxs</strain>
    </source>
</reference>
<dbReference type="Proteomes" id="UP000653730">
    <property type="component" value="Unassembled WGS sequence"/>
</dbReference>
<proteinExistence type="inferred from homology"/>
<dbReference type="InterPro" id="IPR033985">
    <property type="entry name" value="SusD-like_N"/>
</dbReference>
<keyword evidence="5" id="KW-0998">Cell outer membrane</keyword>
<evidence type="ECO:0000313" key="8">
    <source>
        <dbReference type="EMBL" id="MBC9798527.1"/>
    </source>
</evidence>
<name>A0A926JVV2_9FLAO</name>
<dbReference type="Gene3D" id="1.25.40.390">
    <property type="match status" value="1"/>
</dbReference>
<feature type="domain" description="RagB/SusD" evidence="6">
    <location>
        <begin position="276"/>
        <end position="590"/>
    </location>
</feature>
<feature type="domain" description="SusD-like N-terminal" evidence="7">
    <location>
        <begin position="88"/>
        <end position="214"/>
    </location>
</feature>
<evidence type="ECO:0000259" key="7">
    <source>
        <dbReference type="Pfam" id="PF14322"/>
    </source>
</evidence>
<dbReference type="InterPro" id="IPR012944">
    <property type="entry name" value="SusD_RagB_dom"/>
</dbReference>
<sequence>MKKYTYYCLFGILIILFNYSCTELDLAQQDAASSGNWYTTRDQFRQSINELYRDEFWNQDGGDMGSKDWTDDIQKRPNVIGAIKSGTLSSEDGTTAQIWSFLYKAITRANIIAREIAAQDDILPEEEAANFMAEVNFCRASFWSYLITHFGDVPFYEGEISIEESFEMSRTDKSEILEKIYEYYDLAAEALPMEYSGTEFAAKGAAYGMKARTALYMGDYNIAADAAQKCMELDVYELHPDFESLFYPDTKQSKEIIFKMPRGEEFNKVFPGGTVLGLLPRNEGGYGSMFPSWNLLASFQCVDGLPIDESPLFDLRNPFKNRDPRCAMTIVPFGSLKDGDGLESDSGIRFLNFEYNPHPQHKQVLNYGNGQMTRNNDTRSVTQHASYNGLMMKKGITEDWIDFRTAPDRIIMRYAEVLLVYAEAKIELNQIDESVLKAINDVRGRAYRGTGFPTPEVSTTDQDQLRYEVRSERRSELAFEGLRYMDLIRWRLADKVLSGNAYGLLNVATSANVNTAPTGDLMDHVVNPGLWFWGAIPEIDENGVPDFDHLYENNLCEVLNVMSFPERQYLWPIPADELLLNTNLKQNPGY</sequence>
<evidence type="ECO:0000256" key="4">
    <source>
        <dbReference type="ARBA" id="ARBA00023136"/>
    </source>
</evidence>
<dbReference type="SUPFAM" id="SSF48452">
    <property type="entry name" value="TPR-like"/>
    <property type="match status" value="1"/>
</dbReference>
<comment type="caution">
    <text evidence="8">The sequence shown here is derived from an EMBL/GenBank/DDBJ whole genome shotgun (WGS) entry which is preliminary data.</text>
</comment>
<dbReference type="Pfam" id="PF07980">
    <property type="entry name" value="SusD_RagB"/>
    <property type="match status" value="1"/>
</dbReference>
<comment type="subcellular location">
    <subcellularLocation>
        <location evidence="1">Cell outer membrane</location>
    </subcellularLocation>
</comment>